<dbReference type="EMBL" id="KN821782">
    <property type="protein sequence ID" value="KIJ04492.1"/>
    <property type="molecule type" value="Genomic_DNA"/>
</dbReference>
<gene>
    <name evidence="2" type="ORF">PAXINDRAFT_104157</name>
</gene>
<dbReference type="HOGENOM" id="CLU_2306940_0_0_1"/>
<sequence length="100" mass="11091">MFCLATAFVIEVPIQARYAGSVEHRAKFLPSIIRREQFFDARMVGRPGRKVAFDPQWGLTSPSGLQSATTVNFARMPARPSQPTMHAVESLDPDTTLLEA</sequence>
<evidence type="ECO:0000313" key="2">
    <source>
        <dbReference type="EMBL" id="KIJ04492.1"/>
    </source>
</evidence>
<dbReference type="AlphaFoldDB" id="A0A0C9T8B3"/>
<name>A0A0C9T8B3_PAXIN</name>
<feature type="region of interest" description="Disordered" evidence="1">
    <location>
        <begin position="78"/>
        <end position="100"/>
    </location>
</feature>
<accession>A0A0C9T8B3</accession>
<organism evidence="2 3">
    <name type="scientific">Paxillus involutus ATCC 200175</name>
    <dbReference type="NCBI Taxonomy" id="664439"/>
    <lineage>
        <taxon>Eukaryota</taxon>
        <taxon>Fungi</taxon>
        <taxon>Dikarya</taxon>
        <taxon>Basidiomycota</taxon>
        <taxon>Agaricomycotina</taxon>
        <taxon>Agaricomycetes</taxon>
        <taxon>Agaricomycetidae</taxon>
        <taxon>Boletales</taxon>
        <taxon>Paxilineae</taxon>
        <taxon>Paxillaceae</taxon>
        <taxon>Paxillus</taxon>
    </lineage>
</organism>
<reference evidence="2 3" key="1">
    <citation type="submission" date="2014-06" db="EMBL/GenBank/DDBJ databases">
        <authorList>
            <consortium name="DOE Joint Genome Institute"/>
            <person name="Kuo A."/>
            <person name="Kohler A."/>
            <person name="Nagy L.G."/>
            <person name="Floudas D."/>
            <person name="Copeland A."/>
            <person name="Barry K.W."/>
            <person name="Cichocki N."/>
            <person name="Veneault-Fourrey C."/>
            <person name="LaButti K."/>
            <person name="Lindquist E.A."/>
            <person name="Lipzen A."/>
            <person name="Lundell T."/>
            <person name="Morin E."/>
            <person name="Murat C."/>
            <person name="Sun H."/>
            <person name="Tunlid A."/>
            <person name="Henrissat B."/>
            <person name="Grigoriev I.V."/>
            <person name="Hibbett D.S."/>
            <person name="Martin F."/>
            <person name="Nordberg H.P."/>
            <person name="Cantor M.N."/>
            <person name="Hua S.X."/>
        </authorList>
    </citation>
    <scope>NUCLEOTIDE SEQUENCE [LARGE SCALE GENOMIC DNA]</scope>
    <source>
        <strain evidence="2 3">ATCC 200175</strain>
    </source>
</reference>
<protein>
    <submittedName>
        <fullName evidence="2">Uncharacterized protein</fullName>
    </submittedName>
</protein>
<evidence type="ECO:0000313" key="3">
    <source>
        <dbReference type="Proteomes" id="UP000053647"/>
    </source>
</evidence>
<proteinExistence type="predicted"/>
<keyword evidence="3" id="KW-1185">Reference proteome</keyword>
<evidence type="ECO:0000256" key="1">
    <source>
        <dbReference type="SAM" id="MobiDB-lite"/>
    </source>
</evidence>
<reference evidence="3" key="2">
    <citation type="submission" date="2015-01" db="EMBL/GenBank/DDBJ databases">
        <title>Evolutionary Origins and Diversification of the Mycorrhizal Mutualists.</title>
        <authorList>
            <consortium name="DOE Joint Genome Institute"/>
            <consortium name="Mycorrhizal Genomics Consortium"/>
            <person name="Kohler A."/>
            <person name="Kuo A."/>
            <person name="Nagy L.G."/>
            <person name="Floudas D."/>
            <person name="Copeland A."/>
            <person name="Barry K.W."/>
            <person name="Cichocki N."/>
            <person name="Veneault-Fourrey C."/>
            <person name="LaButti K."/>
            <person name="Lindquist E.A."/>
            <person name="Lipzen A."/>
            <person name="Lundell T."/>
            <person name="Morin E."/>
            <person name="Murat C."/>
            <person name="Riley R."/>
            <person name="Ohm R."/>
            <person name="Sun H."/>
            <person name="Tunlid A."/>
            <person name="Henrissat B."/>
            <person name="Grigoriev I.V."/>
            <person name="Hibbett D.S."/>
            <person name="Martin F."/>
        </authorList>
    </citation>
    <scope>NUCLEOTIDE SEQUENCE [LARGE SCALE GENOMIC DNA]</scope>
    <source>
        <strain evidence="3">ATCC 200175</strain>
    </source>
</reference>
<dbReference type="Proteomes" id="UP000053647">
    <property type="component" value="Unassembled WGS sequence"/>
</dbReference>